<protein>
    <submittedName>
        <fullName evidence="1">Uncharacterized protein</fullName>
    </submittedName>
</protein>
<dbReference type="Proteomes" id="UP000324767">
    <property type="component" value="Unassembled WGS sequence"/>
</dbReference>
<dbReference type="OrthoDB" id="5242705at2759"/>
<dbReference type="EMBL" id="VXIT01000014">
    <property type="protein sequence ID" value="KAA6408112.1"/>
    <property type="molecule type" value="Genomic_DNA"/>
</dbReference>
<gene>
    <name evidence="1" type="ORF">FRX48_07853</name>
</gene>
<accession>A0A5M8PHK3</accession>
<dbReference type="AlphaFoldDB" id="A0A5M8PHK3"/>
<organism evidence="1 2">
    <name type="scientific">Lasallia pustulata</name>
    <dbReference type="NCBI Taxonomy" id="136370"/>
    <lineage>
        <taxon>Eukaryota</taxon>
        <taxon>Fungi</taxon>
        <taxon>Dikarya</taxon>
        <taxon>Ascomycota</taxon>
        <taxon>Pezizomycotina</taxon>
        <taxon>Lecanoromycetes</taxon>
        <taxon>OSLEUM clade</taxon>
        <taxon>Umbilicariomycetidae</taxon>
        <taxon>Umbilicariales</taxon>
        <taxon>Umbilicariaceae</taxon>
        <taxon>Lasallia</taxon>
    </lineage>
</organism>
<sequence>MVYLAQTAAPLTLRPIASLEIAPLTHISQWDDEDASTWTLPNGLFIEENGTIINVSGSGDLVNFKNVFGAISNISLIMTRDFYNYSEPLPAECILYFCVKTFNATVQNGVLTENVISNAIPHIRSGII</sequence>
<name>A0A5M8PHK3_9LECA</name>
<evidence type="ECO:0000313" key="2">
    <source>
        <dbReference type="Proteomes" id="UP000324767"/>
    </source>
</evidence>
<evidence type="ECO:0000313" key="1">
    <source>
        <dbReference type="EMBL" id="KAA6408112.1"/>
    </source>
</evidence>
<reference evidence="1 2" key="1">
    <citation type="submission" date="2019-09" db="EMBL/GenBank/DDBJ databases">
        <title>The hologenome of the rock-dwelling lichen Lasallia pustulata.</title>
        <authorList>
            <person name="Greshake Tzovaras B."/>
            <person name="Segers F."/>
            <person name="Bicker A."/>
            <person name="Dal Grande F."/>
            <person name="Otte J."/>
            <person name="Hankeln T."/>
            <person name="Schmitt I."/>
            <person name="Ebersberger I."/>
        </authorList>
    </citation>
    <scope>NUCLEOTIDE SEQUENCE [LARGE SCALE GENOMIC DNA]</scope>
    <source>
        <strain evidence="1">A1-1</strain>
    </source>
</reference>
<proteinExistence type="predicted"/>
<comment type="caution">
    <text evidence="1">The sequence shown here is derived from an EMBL/GenBank/DDBJ whole genome shotgun (WGS) entry which is preliminary data.</text>
</comment>